<accession>A0A521G5A9</accession>
<feature type="domain" description="ABC transporter" evidence="5">
    <location>
        <begin position="8"/>
        <end position="240"/>
    </location>
</feature>
<proteinExistence type="inferred from homology"/>
<evidence type="ECO:0000256" key="1">
    <source>
        <dbReference type="ARBA" id="ARBA00005417"/>
    </source>
</evidence>
<dbReference type="GO" id="GO:0042626">
    <property type="term" value="F:ATPase-coupled transmembrane transporter activity"/>
    <property type="evidence" value="ECO:0007669"/>
    <property type="project" value="TreeGrafter"/>
</dbReference>
<evidence type="ECO:0000256" key="2">
    <source>
        <dbReference type="ARBA" id="ARBA00022448"/>
    </source>
</evidence>
<dbReference type="Proteomes" id="UP000316238">
    <property type="component" value="Unassembled WGS sequence"/>
</dbReference>
<evidence type="ECO:0000256" key="3">
    <source>
        <dbReference type="ARBA" id="ARBA00022741"/>
    </source>
</evidence>
<evidence type="ECO:0000313" key="6">
    <source>
        <dbReference type="EMBL" id="TAA76205.1"/>
    </source>
</evidence>
<dbReference type="PANTHER" id="PTHR43553:SF24">
    <property type="entry name" value="ENERGY-COUPLING FACTOR TRANSPORTER ATP-BINDING PROTEIN ECFA1"/>
    <property type="match status" value="1"/>
</dbReference>
<organism evidence="6 7">
    <name type="scientific">Candidatus Electronema aureum</name>
    <dbReference type="NCBI Taxonomy" id="2005002"/>
    <lineage>
        <taxon>Bacteria</taxon>
        <taxon>Pseudomonadati</taxon>
        <taxon>Thermodesulfobacteriota</taxon>
        <taxon>Desulfobulbia</taxon>
        <taxon>Desulfobulbales</taxon>
        <taxon>Desulfobulbaceae</taxon>
        <taxon>Candidatus Electronema</taxon>
    </lineage>
</organism>
<dbReference type="Pfam" id="PF00005">
    <property type="entry name" value="ABC_tran"/>
    <property type="match status" value="1"/>
</dbReference>
<dbReference type="GO" id="GO:0005524">
    <property type="term" value="F:ATP binding"/>
    <property type="evidence" value="ECO:0007669"/>
    <property type="project" value="UniProtKB-KW"/>
</dbReference>
<dbReference type="InterPro" id="IPR027417">
    <property type="entry name" value="P-loop_NTPase"/>
</dbReference>
<dbReference type="SMART" id="SM00382">
    <property type="entry name" value="AAA"/>
    <property type="match status" value="1"/>
</dbReference>
<gene>
    <name evidence="6" type="ORF">CDV28_101104</name>
</gene>
<dbReference type="InterPro" id="IPR015856">
    <property type="entry name" value="ABC_transpr_CbiO/EcfA_su"/>
</dbReference>
<name>A0A521G5A9_9BACT</name>
<dbReference type="CDD" id="cd03225">
    <property type="entry name" value="ABC_cobalt_CbiO_domain1"/>
    <property type="match status" value="1"/>
</dbReference>
<sequence>MPANPTLIQLQQVSFAYPGSSHLLLNQADVTLDYRQRIGLIGPNGSGKTTLLHIIMGLLRPTAGRLLFKGQEISSKEEFRKLRRSIGLVFQDADDQLFSPTVIEDIAFGPLNLGMNPAEALRISRQTLADLGLSALAERVTHQLSGGEKKLISLATILSMQPEAMLLDEPTNNLDSNIRTRLISILNRLEIGYMIISHDWDFLAETCDEIYTLSEGCALRSGTECLHSHHHVHTYGDRPHEHQR</sequence>
<keyword evidence="3" id="KW-0547">Nucleotide-binding</keyword>
<keyword evidence="2" id="KW-0813">Transport</keyword>
<dbReference type="GO" id="GO:0016887">
    <property type="term" value="F:ATP hydrolysis activity"/>
    <property type="evidence" value="ECO:0007669"/>
    <property type="project" value="InterPro"/>
</dbReference>
<reference evidence="6" key="1">
    <citation type="submission" date="2017-07" db="EMBL/GenBank/DDBJ databases">
        <title>The cable genome - Insights into the physiology and evolution of filamentous bacteria capable of sulfide oxidation via long distance electron transfer.</title>
        <authorList>
            <person name="Thorup C."/>
            <person name="Bjerg J.T."/>
            <person name="Schreiber L."/>
            <person name="Nielsen L.P."/>
            <person name="Kjeldsen K.U."/>
            <person name="Boesen T."/>
            <person name="Boggild A."/>
            <person name="Meysman F."/>
            <person name="Geelhoed J."/>
            <person name="Schramm A."/>
        </authorList>
    </citation>
    <scope>NUCLEOTIDE SEQUENCE [LARGE SCALE GENOMIC DNA]</scope>
    <source>
        <strain evidence="6">GS</strain>
    </source>
</reference>
<evidence type="ECO:0000313" key="7">
    <source>
        <dbReference type="Proteomes" id="UP000316238"/>
    </source>
</evidence>
<dbReference type="InterPro" id="IPR003439">
    <property type="entry name" value="ABC_transporter-like_ATP-bd"/>
</dbReference>
<keyword evidence="7" id="KW-1185">Reference proteome</keyword>
<dbReference type="InterPro" id="IPR003593">
    <property type="entry name" value="AAA+_ATPase"/>
</dbReference>
<dbReference type="PANTHER" id="PTHR43553">
    <property type="entry name" value="HEAVY METAL TRANSPORTER"/>
    <property type="match status" value="1"/>
</dbReference>
<protein>
    <submittedName>
        <fullName evidence="6">Cobalt/nickel transport system ATP-binding protein</fullName>
    </submittedName>
</protein>
<keyword evidence="4 6" id="KW-0067">ATP-binding</keyword>
<dbReference type="PROSITE" id="PS00211">
    <property type="entry name" value="ABC_TRANSPORTER_1"/>
    <property type="match status" value="1"/>
</dbReference>
<comment type="similarity">
    <text evidence="1">Belongs to the ABC transporter superfamily.</text>
</comment>
<dbReference type="AlphaFoldDB" id="A0A521G5A9"/>
<dbReference type="InterPro" id="IPR050095">
    <property type="entry name" value="ECF_ABC_transporter_ATP-bd"/>
</dbReference>
<dbReference type="Gene3D" id="3.40.50.300">
    <property type="entry name" value="P-loop containing nucleotide triphosphate hydrolases"/>
    <property type="match status" value="1"/>
</dbReference>
<dbReference type="EMBL" id="NQJD01000001">
    <property type="protein sequence ID" value="TAA76205.1"/>
    <property type="molecule type" value="Genomic_DNA"/>
</dbReference>
<dbReference type="InterPro" id="IPR017871">
    <property type="entry name" value="ABC_transporter-like_CS"/>
</dbReference>
<evidence type="ECO:0000259" key="5">
    <source>
        <dbReference type="PROSITE" id="PS50893"/>
    </source>
</evidence>
<evidence type="ECO:0000256" key="4">
    <source>
        <dbReference type="ARBA" id="ARBA00022840"/>
    </source>
</evidence>
<comment type="caution">
    <text evidence="6">The sequence shown here is derived from an EMBL/GenBank/DDBJ whole genome shotgun (WGS) entry which is preliminary data.</text>
</comment>
<dbReference type="SUPFAM" id="SSF52540">
    <property type="entry name" value="P-loop containing nucleoside triphosphate hydrolases"/>
    <property type="match status" value="1"/>
</dbReference>
<dbReference type="PROSITE" id="PS50893">
    <property type="entry name" value="ABC_TRANSPORTER_2"/>
    <property type="match status" value="1"/>
</dbReference>
<dbReference type="GO" id="GO:0043190">
    <property type="term" value="C:ATP-binding cassette (ABC) transporter complex"/>
    <property type="evidence" value="ECO:0007669"/>
    <property type="project" value="TreeGrafter"/>
</dbReference>